<reference evidence="2" key="1">
    <citation type="submission" date="2022-11" db="UniProtKB">
        <authorList>
            <consortium name="WormBaseParasite"/>
        </authorList>
    </citation>
    <scope>IDENTIFICATION</scope>
</reference>
<dbReference type="Proteomes" id="UP000887576">
    <property type="component" value="Unplaced"/>
</dbReference>
<sequence length="369" mass="42158">MRLHGSYLLLNTKELNGLVKQSQKMAKITLENKNTKFRIVSEADLLKKPKSYFKKRIVIMPSQKSKLFEKLDSWNVTMISSVATRNMELHLNEAISKGTNLKNFNKTWFKTPVFLKSMAFYGCIVGFDGFCEDIESDDRQELYFLKNDVMSLGGRVTKGMSMNILITKMFDKNSRKIKHAIKHHIPILKPTWVANAVEQADLMNAEFIVRRIETDFDSFIWQQNEDPVDDNNEEGDEDEHDNDDDNNDGNDDDDQVAMRHLEHHYFDGPSPPTPPPPPSPPAPPPPPPPPPPTRTRNRITVSTAAVTFPATCQNSDSIKEVKRLQQLLNNKLKKLTTSKSTEESKLAAIKVLQDLDNLKQFVQTEYIDE</sequence>
<dbReference type="WBParaSite" id="JU765_v2.g6726.t1">
    <property type="protein sequence ID" value="JU765_v2.g6726.t1"/>
    <property type="gene ID" value="JU765_v2.g6726"/>
</dbReference>
<proteinExistence type="predicted"/>
<protein>
    <submittedName>
        <fullName evidence="2">BRCT domain-containing protein</fullName>
    </submittedName>
</protein>
<name>A0AC34RGY4_9BILA</name>
<evidence type="ECO:0000313" key="1">
    <source>
        <dbReference type="Proteomes" id="UP000887576"/>
    </source>
</evidence>
<evidence type="ECO:0000313" key="2">
    <source>
        <dbReference type="WBParaSite" id="JU765_v2.g6726.t1"/>
    </source>
</evidence>
<organism evidence="1 2">
    <name type="scientific">Panagrolaimus sp. JU765</name>
    <dbReference type="NCBI Taxonomy" id="591449"/>
    <lineage>
        <taxon>Eukaryota</taxon>
        <taxon>Metazoa</taxon>
        <taxon>Ecdysozoa</taxon>
        <taxon>Nematoda</taxon>
        <taxon>Chromadorea</taxon>
        <taxon>Rhabditida</taxon>
        <taxon>Tylenchina</taxon>
        <taxon>Panagrolaimomorpha</taxon>
        <taxon>Panagrolaimoidea</taxon>
        <taxon>Panagrolaimidae</taxon>
        <taxon>Panagrolaimus</taxon>
    </lineage>
</organism>
<accession>A0AC34RGY4</accession>